<evidence type="ECO:0000256" key="3">
    <source>
        <dbReference type="ARBA" id="ARBA00022692"/>
    </source>
</evidence>
<name>A0A840PUN3_URETH</name>
<comment type="subcellular location">
    <subcellularLocation>
        <location evidence="1">Cell membrane</location>
        <topology evidence="1">Multi-pass membrane protein</topology>
    </subcellularLocation>
</comment>
<dbReference type="EMBL" id="JACHGZ010000040">
    <property type="protein sequence ID" value="MBB5150169.1"/>
    <property type="molecule type" value="Genomic_DNA"/>
</dbReference>
<keyword evidence="5 6" id="KW-0472">Membrane</keyword>
<evidence type="ECO:0000256" key="4">
    <source>
        <dbReference type="ARBA" id="ARBA00022989"/>
    </source>
</evidence>
<feature type="transmembrane region" description="Helical" evidence="6">
    <location>
        <begin position="47"/>
        <end position="65"/>
    </location>
</feature>
<dbReference type="Proteomes" id="UP000557217">
    <property type="component" value="Unassembled WGS sequence"/>
</dbReference>
<evidence type="ECO:0000259" key="7">
    <source>
        <dbReference type="PROSITE" id="PS50850"/>
    </source>
</evidence>
<dbReference type="RefSeq" id="WP_168412517.1">
    <property type="nucleotide sequence ID" value="NZ_JAAXPW010000023.1"/>
</dbReference>
<dbReference type="InterPro" id="IPR011701">
    <property type="entry name" value="MFS"/>
</dbReference>
<dbReference type="GO" id="GO:0005886">
    <property type="term" value="C:plasma membrane"/>
    <property type="evidence" value="ECO:0007669"/>
    <property type="project" value="UniProtKB-SubCell"/>
</dbReference>
<accession>A0A840PUN3</accession>
<dbReference type="PROSITE" id="PS00217">
    <property type="entry name" value="SUGAR_TRANSPORT_2"/>
    <property type="match status" value="1"/>
</dbReference>
<dbReference type="Pfam" id="PF07690">
    <property type="entry name" value="MFS_1"/>
    <property type="match status" value="1"/>
</dbReference>
<sequence>MNESKLWTKDFIITSTINFLLTSVFYLLVVIVAVYAKTEFHATTSQAGLATGIFIIATLIGRLFIGRGINSIGYKRTLLIGTCLFALSSFLYFIQLNIWFFLIVRFLHGLTLGIAGTATGTIVAQVIPNSRKGEGIGYYSMSSTLATAIGPFIGLFLSQHVSFLIVFGLCSLLGIIAFITSFFIQVSEPKAVKKAEKDVKGFKLSNFIESKAIPISFIMLIAALCYSGVLSFINFYAQEIGLMEASSFFFFVYSIAILCSRPFSGRLLDVKGANYVMYPAFILFSIGLIVLSAAHNSFVLLFSGVLIGLGYGNMQSCIQAVAVKVTPIHRMGLATSTFFIFLDAGLGFGPYLLGFIEPYTTYSQLYFSLSFVVLATVLLYFFLHGRKVKNFQ</sequence>
<feature type="transmembrane region" description="Helical" evidence="6">
    <location>
        <begin position="275"/>
        <end position="294"/>
    </location>
</feature>
<feature type="domain" description="Major facilitator superfamily (MFS) profile" evidence="7">
    <location>
        <begin position="11"/>
        <end position="387"/>
    </location>
</feature>
<protein>
    <submittedName>
        <fullName evidence="8">MFS family permease</fullName>
    </submittedName>
</protein>
<feature type="transmembrane region" description="Helical" evidence="6">
    <location>
        <begin position="77"/>
        <end position="94"/>
    </location>
</feature>
<dbReference type="PANTHER" id="PTHR23531:SF1">
    <property type="entry name" value="QUINOLENE RESISTANCE PROTEIN NORA"/>
    <property type="match status" value="1"/>
</dbReference>
<keyword evidence="4 6" id="KW-1133">Transmembrane helix</keyword>
<dbReference type="AlphaFoldDB" id="A0A840PUN3"/>
<dbReference type="InterPro" id="IPR036259">
    <property type="entry name" value="MFS_trans_sf"/>
</dbReference>
<proteinExistence type="predicted"/>
<evidence type="ECO:0000256" key="6">
    <source>
        <dbReference type="SAM" id="Phobius"/>
    </source>
</evidence>
<comment type="caution">
    <text evidence="8">The sequence shown here is derived from an EMBL/GenBank/DDBJ whole genome shotgun (WGS) entry which is preliminary data.</text>
</comment>
<dbReference type="PROSITE" id="PS50850">
    <property type="entry name" value="MFS"/>
    <property type="match status" value="1"/>
</dbReference>
<dbReference type="GO" id="GO:0022857">
    <property type="term" value="F:transmembrane transporter activity"/>
    <property type="evidence" value="ECO:0007669"/>
    <property type="project" value="InterPro"/>
</dbReference>
<keyword evidence="9" id="KW-1185">Reference proteome</keyword>
<dbReference type="SUPFAM" id="SSF103473">
    <property type="entry name" value="MFS general substrate transporter"/>
    <property type="match status" value="1"/>
</dbReference>
<feature type="transmembrane region" description="Helical" evidence="6">
    <location>
        <begin position="245"/>
        <end position="263"/>
    </location>
</feature>
<dbReference type="InterPro" id="IPR052714">
    <property type="entry name" value="MFS_Exporter"/>
</dbReference>
<evidence type="ECO:0000256" key="1">
    <source>
        <dbReference type="ARBA" id="ARBA00004651"/>
    </source>
</evidence>
<feature type="transmembrane region" description="Helical" evidence="6">
    <location>
        <begin position="163"/>
        <end position="184"/>
    </location>
</feature>
<feature type="transmembrane region" description="Helical" evidence="6">
    <location>
        <begin position="100"/>
        <end position="124"/>
    </location>
</feature>
<feature type="transmembrane region" description="Helical" evidence="6">
    <location>
        <begin position="300"/>
        <end position="321"/>
    </location>
</feature>
<keyword evidence="3 6" id="KW-0812">Transmembrane</keyword>
<organism evidence="8 9">
    <name type="scientific">Ureibacillus thermosphaericus</name>
    <dbReference type="NCBI Taxonomy" id="51173"/>
    <lineage>
        <taxon>Bacteria</taxon>
        <taxon>Bacillati</taxon>
        <taxon>Bacillota</taxon>
        <taxon>Bacilli</taxon>
        <taxon>Bacillales</taxon>
        <taxon>Caryophanaceae</taxon>
        <taxon>Ureibacillus</taxon>
    </lineage>
</organism>
<feature type="transmembrane region" description="Helical" evidence="6">
    <location>
        <begin position="365"/>
        <end position="383"/>
    </location>
</feature>
<dbReference type="InterPro" id="IPR020846">
    <property type="entry name" value="MFS_dom"/>
</dbReference>
<feature type="transmembrane region" description="Helical" evidence="6">
    <location>
        <begin position="136"/>
        <end position="157"/>
    </location>
</feature>
<evidence type="ECO:0000256" key="2">
    <source>
        <dbReference type="ARBA" id="ARBA00022448"/>
    </source>
</evidence>
<reference evidence="8 9" key="1">
    <citation type="submission" date="2020-08" db="EMBL/GenBank/DDBJ databases">
        <title>Genomic Encyclopedia of Type Strains, Phase IV (KMG-IV): sequencing the most valuable type-strain genomes for metagenomic binning, comparative biology and taxonomic classification.</title>
        <authorList>
            <person name="Goeker M."/>
        </authorList>
    </citation>
    <scope>NUCLEOTIDE SEQUENCE [LARGE SCALE GENOMIC DNA]</scope>
    <source>
        <strain evidence="8 9">DSM 10633</strain>
    </source>
</reference>
<evidence type="ECO:0000313" key="8">
    <source>
        <dbReference type="EMBL" id="MBB5150169.1"/>
    </source>
</evidence>
<evidence type="ECO:0000256" key="5">
    <source>
        <dbReference type="ARBA" id="ARBA00023136"/>
    </source>
</evidence>
<dbReference type="InterPro" id="IPR005829">
    <property type="entry name" value="Sugar_transporter_CS"/>
</dbReference>
<feature type="transmembrane region" description="Helical" evidence="6">
    <location>
        <begin position="333"/>
        <end position="353"/>
    </location>
</feature>
<evidence type="ECO:0000313" key="9">
    <source>
        <dbReference type="Proteomes" id="UP000557217"/>
    </source>
</evidence>
<feature type="transmembrane region" description="Helical" evidence="6">
    <location>
        <begin position="212"/>
        <end position="233"/>
    </location>
</feature>
<feature type="transmembrane region" description="Helical" evidence="6">
    <location>
        <begin position="12"/>
        <end position="35"/>
    </location>
</feature>
<dbReference type="PANTHER" id="PTHR23531">
    <property type="entry name" value="QUINOLENE RESISTANCE PROTEIN NORA"/>
    <property type="match status" value="1"/>
</dbReference>
<gene>
    <name evidence="8" type="ORF">HNR36_002569</name>
</gene>
<dbReference type="Gene3D" id="1.20.1250.20">
    <property type="entry name" value="MFS general substrate transporter like domains"/>
    <property type="match status" value="1"/>
</dbReference>
<keyword evidence="2" id="KW-0813">Transport</keyword>
<dbReference type="CDD" id="cd17489">
    <property type="entry name" value="MFS_YfcJ_like"/>
    <property type="match status" value="1"/>
</dbReference>